<evidence type="ECO:0000313" key="1">
    <source>
        <dbReference type="EMBL" id="KAK7941555.1"/>
    </source>
</evidence>
<dbReference type="RefSeq" id="XP_066694307.1">
    <property type="nucleotide sequence ID" value="XM_066850164.1"/>
</dbReference>
<name>A0ABR1PY29_9PEZI</name>
<evidence type="ECO:0000313" key="2">
    <source>
        <dbReference type="Proteomes" id="UP001391051"/>
    </source>
</evidence>
<proteinExistence type="predicted"/>
<comment type="caution">
    <text evidence="1">The sequence shown here is derived from an EMBL/GenBank/DDBJ whole genome shotgun (WGS) entry which is preliminary data.</text>
</comment>
<reference evidence="1 2" key="1">
    <citation type="submission" date="2023-01" db="EMBL/GenBank/DDBJ databases">
        <title>Analysis of 21 Apiospora genomes using comparative genomics revels a genus with tremendous synthesis potential of carbohydrate active enzymes and secondary metabolites.</title>
        <authorList>
            <person name="Sorensen T."/>
        </authorList>
    </citation>
    <scope>NUCLEOTIDE SEQUENCE [LARGE SCALE GENOMIC DNA]</scope>
    <source>
        <strain evidence="1 2">CBS 24483</strain>
    </source>
</reference>
<protein>
    <submittedName>
        <fullName evidence="1">Uncharacterized protein</fullName>
    </submittedName>
</protein>
<keyword evidence="2" id="KW-1185">Reference proteome</keyword>
<gene>
    <name evidence="1" type="ORF">PG986_013942</name>
</gene>
<sequence>MSDTSAAQRALCLPEIAALIVDVIDQDIHARHSLDHDIFGFVNFIQDNPARLFELKRRVLGPLACLNHMWFALVIPRLWRQTCLTRSDPSLTTIFQHISPACRSM</sequence>
<dbReference type="GeneID" id="92083226"/>
<dbReference type="EMBL" id="JAQQWE010000009">
    <property type="protein sequence ID" value="KAK7941555.1"/>
    <property type="molecule type" value="Genomic_DNA"/>
</dbReference>
<dbReference type="Proteomes" id="UP001391051">
    <property type="component" value="Unassembled WGS sequence"/>
</dbReference>
<organism evidence="1 2">
    <name type="scientific">Apiospora aurea</name>
    <dbReference type="NCBI Taxonomy" id="335848"/>
    <lineage>
        <taxon>Eukaryota</taxon>
        <taxon>Fungi</taxon>
        <taxon>Dikarya</taxon>
        <taxon>Ascomycota</taxon>
        <taxon>Pezizomycotina</taxon>
        <taxon>Sordariomycetes</taxon>
        <taxon>Xylariomycetidae</taxon>
        <taxon>Amphisphaeriales</taxon>
        <taxon>Apiosporaceae</taxon>
        <taxon>Apiospora</taxon>
    </lineage>
</organism>
<accession>A0ABR1PY29</accession>